<name>A0A9W6MUU6_9HYPH</name>
<dbReference type="GO" id="GO:0005829">
    <property type="term" value="C:cytosol"/>
    <property type="evidence" value="ECO:0007669"/>
    <property type="project" value="TreeGrafter"/>
</dbReference>
<feature type="binding site" evidence="10">
    <location>
        <begin position="424"/>
        <end position="425"/>
    </location>
    <ligand>
        <name>ATP</name>
        <dbReference type="ChEBI" id="CHEBI:30616"/>
    </ligand>
</feature>
<dbReference type="PANTHER" id="PTHR30031:SF0">
    <property type="entry name" value="PHOSPHOENOLPYRUVATE CARBOXYKINASE (ATP)"/>
    <property type="match status" value="1"/>
</dbReference>
<evidence type="ECO:0000256" key="10">
    <source>
        <dbReference type="HAMAP-Rule" id="MF_00453"/>
    </source>
</evidence>
<dbReference type="PIRSF" id="PIRSF006294">
    <property type="entry name" value="PEP_crbxkin"/>
    <property type="match status" value="1"/>
</dbReference>
<dbReference type="PANTHER" id="PTHR30031">
    <property type="entry name" value="PHOSPHOENOLPYRUVATE CARBOXYKINASE ATP"/>
    <property type="match status" value="1"/>
</dbReference>
<evidence type="ECO:0000256" key="5">
    <source>
        <dbReference type="ARBA" id="ARBA00022741"/>
    </source>
</evidence>
<keyword evidence="10" id="KW-0464">Manganese</keyword>
<keyword evidence="8 10" id="KW-0456">Lyase</keyword>
<dbReference type="HAMAP" id="MF_00453">
    <property type="entry name" value="PEPCK_ATP"/>
    <property type="match status" value="1"/>
</dbReference>
<feature type="binding site" evidence="10">
    <location>
        <position position="430"/>
    </location>
    <ligand>
        <name>ATP</name>
        <dbReference type="ChEBI" id="CHEBI:30616"/>
    </ligand>
</feature>
<dbReference type="GO" id="GO:0006094">
    <property type="term" value="P:gluconeogenesis"/>
    <property type="evidence" value="ECO:0007669"/>
    <property type="project" value="UniProtKB-UniRule"/>
</dbReference>
<dbReference type="Gene3D" id="3.90.228.20">
    <property type="match status" value="1"/>
</dbReference>
<dbReference type="EMBL" id="BSFI01000004">
    <property type="protein sequence ID" value="GLK67302.1"/>
    <property type="molecule type" value="Genomic_DNA"/>
</dbReference>
<dbReference type="Gene3D" id="3.40.449.10">
    <property type="entry name" value="Phosphoenolpyruvate Carboxykinase, domain 1"/>
    <property type="match status" value="1"/>
</dbReference>
<dbReference type="InterPro" id="IPR013035">
    <property type="entry name" value="PEP_carboxykinase_C"/>
</dbReference>
<gene>
    <name evidence="10 11" type="primary">pckA</name>
    <name evidence="11" type="ORF">GCM10008179_09400</name>
</gene>
<comment type="function">
    <text evidence="10">Involved in the gluconeogenesis. Catalyzes the conversion of oxaloacetate (OAA) to phosphoenolpyruvate (PEP) through direct phosphoryl transfer between the nucleoside triphosphate and OAA.</text>
</comment>
<keyword evidence="10" id="KW-0963">Cytoplasm</keyword>
<dbReference type="EC" id="4.1.1.49" evidence="3 10"/>
<proteinExistence type="inferred from homology"/>
<evidence type="ECO:0000256" key="4">
    <source>
        <dbReference type="ARBA" id="ARBA00022432"/>
    </source>
</evidence>
<dbReference type="InterPro" id="IPR008210">
    <property type="entry name" value="PEP_carboxykinase_N"/>
</dbReference>
<keyword evidence="10" id="KW-0479">Metal-binding</keyword>
<evidence type="ECO:0000256" key="6">
    <source>
        <dbReference type="ARBA" id="ARBA00022793"/>
    </source>
</evidence>
<feature type="binding site" evidence="10">
    <location>
        <position position="312"/>
    </location>
    <ligand>
        <name>ATP</name>
        <dbReference type="ChEBI" id="CHEBI:30616"/>
    </ligand>
</feature>
<comment type="caution">
    <text evidence="11">The sequence shown here is derived from an EMBL/GenBank/DDBJ whole genome shotgun (WGS) entry which is preliminary data.</text>
</comment>
<sequence length="522" mass="54493">MRQTGVWNETHGAEAFGFEGLAGVSWNLCEAALVERAVRRGEAALSATGALVAETGGSLVRDTLVVRDETTEATVPWHANAAISPEAFEALLLDFLGHAAGKELFAQDLHVGAGMPTRVFCEHAWRAMAVRTILSRPGRAELADFAPALTVLDLPSFRIDRERHGVRSGAVIAIDVARRIVLVGGACPAAAITDAAFFVLGHVAAEDGALPFRAAANVGPDGKVALFLGRAGAGKTTLVADPGRAFAGDGGFVWDASGLSIVDAGLSGATEGAAPDVLSAASGFGAVLENVALDGDSRAIDFGDAARAGRGRYVFPRPASAYAGAQLGHPSDIVMLVSDAFGVMPPIARLTAAQAHYQFLSGYAQDAGSTEPKADFSPGFGGAPACRDAAVYGEAFRNLLDGREVRCWLVNTGWHGGARGTGRRVSLDATRALVAAALAGSLDGVETYTNKLFGFEMPIDVPGLDPLLFRPRKAWGDKRAYLAAARKLREQFQANFAKYEPETVVGAAETSAADDEFREAAE</sequence>
<keyword evidence="12" id="KW-1185">Reference proteome</keyword>
<evidence type="ECO:0000256" key="8">
    <source>
        <dbReference type="ARBA" id="ARBA00023239"/>
    </source>
</evidence>
<accession>A0A9W6MUU6</accession>
<dbReference type="AlphaFoldDB" id="A0A9W6MUU6"/>
<reference evidence="11" key="2">
    <citation type="submission" date="2023-01" db="EMBL/GenBank/DDBJ databases">
        <authorList>
            <person name="Sun Q."/>
            <person name="Evtushenko L."/>
        </authorList>
    </citation>
    <scope>NUCLEOTIDE SEQUENCE</scope>
    <source>
        <strain evidence="11">VKM B-2347</strain>
    </source>
</reference>
<comment type="cofactor">
    <cofactor evidence="10">
        <name>Mn(2+)</name>
        <dbReference type="ChEBI" id="CHEBI:29035"/>
    </cofactor>
    <text evidence="10">Binds 1 Mn(2+) ion per subunit.</text>
</comment>
<organism evidence="11 12">
    <name type="scientific">Hansschlegelia plantiphila</name>
    <dbReference type="NCBI Taxonomy" id="374655"/>
    <lineage>
        <taxon>Bacteria</taxon>
        <taxon>Pseudomonadati</taxon>
        <taxon>Pseudomonadota</taxon>
        <taxon>Alphaproteobacteria</taxon>
        <taxon>Hyphomicrobiales</taxon>
        <taxon>Methylopilaceae</taxon>
        <taxon>Hansschlegelia</taxon>
    </lineage>
</organism>
<evidence type="ECO:0000256" key="3">
    <source>
        <dbReference type="ARBA" id="ARBA00012363"/>
    </source>
</evidence>
<dbReference type="Pfam" id="PF01293">
    <property type="entry name" value="PEPCK_ATP"/>
    <property type="match status" value="1"/>
</dbReference>
<comment type="similarity">
    <text evidence="2 10">Belongs to the phosphoenolpyruvate carboxykinase (ATP) family.</text>
</comment>
<comment type="pathway">
    <text evidence="1 10">Carbohydrate biosynthesis; gluconeogenesis.</text>
</comment>
<dbReference type="GO" id="GO:0005524">
    <property type="term" value="F:ATP binding"/>
    <property type="evidence" value="ECO:0007669"/>
    <property type="project" value="UniProtKB-UniRule"/>
</dbReference>
<dbReference type="RefSeq" id="WP_271167550.1">
    <property type="nucleotide sequence ID" value="NZ_BSFI01000004.1"/>
</dbReference>
<dbReference type="GO" id="GO:0046872">
    <property type="term" value="F:metal ion binding"/>
    <property type="evidence" value="ECO:0007669"/>
    <property type="project" value="UniProtKB-KW"/>
</dbReference>
<keyword evidence="4 10" id="KW-0312">Gluconeogenesis</keyword>
<reference evidence="11" key="1">
    <citation type="journal article" date="2014" name="Int. J. Syst. Evol. Microbiol.">
        <title>Complete genome sequence of Corynebacterium casei LMG S-19264T (=DSM 44701T), isolated from a smear-ripened cheese.</title>
        <authorList>
            <consortium name="US DOE Joint Genome Institute (JGI-PGF)"/>
            <person name="Walter F."/>
            <person name="Albersmeier A."/>
            <person name="Kalinowski J."/>
            <person name="Ruckert C."/>
        </authorList>
    </citation>
    <scope>NUCLEOTIDE SEQUENCE</scope>
    <source>
        <strain evidence="11">VKM B-2347</strain>
    </source>
</reference>
<dbReference type="GO" id="GO:0004612">
    <property type="term" value="F:phosphoenolpyruvate carboxykinase (ATP) activity"/>
    <property type="evidence" value="ECO:0007669"/>
    <property type="project" value="UniProtKB-UniRule"/>
</dbReference>
<dbReference type="Proteomes" id="UP001143372">
    <property type="component" value="Unassembled WGS sequence"/>
</dbReference>
<evidence type="ECO:0000256" key="1">
    <source>
        <dbReference type="ARBA" id="ARBA00004742"/>
    </source>
</evidence>
<comment type="caution">
    <text evidence="10">Lacks conserved residue(s) required for the propagation of feature annotation.</text>
</comment>
<evidence type="ECO:0000256" key="9">
    <source>
        <dbReference type="ARBA" id="ARBA00047371"/>
    </source>
</evidence>
<dbReference type="InterPro" id="IPR001272">
    <property type="entry name" value="PEP_carboxykinase_ATP"/>
</dbReference>
<evidence type="ECO:0000256" key="2">
    <source>
        <dbReference type="ARBA" id="ARBA00006052"/>
    </source>
</evidence>
<comment type="subcellular location">
    <subcellularLocation>
        <location evidence="10">Cytoplasm</location>
    </subcellularLocation>
</comment>
<feature type="binding site" evidence="10">
    <location>
        <position position="312"/>
    </location>
    <ligand>
        <name>substrate</name>
    </ligand>
</feature>
<evidence type="ECO:0000256" key="7">
    <source>
        <dbReference type="ARBA" id="ARBA00022840"/>
    </source>
</evidence>
<evidence type="ECO:0000313" key="12">
    <source>
        <dbReference type="Proteomes" id="UP001143372"/>
    </source>
</evidence>
<protein>
    <recommendedName>
        <fullName evidence="3 10">Phosphoenolpyruvate carboxykinase (ATP)</fullName>
        <shortName evidence="10">PCK</shortName>
        <shortName evidence="10">PEP carboxykinase</shortName>
        <shortName evidence="10">PEPCK</shortName>
        <ecNumber evidence="3 10">4.1.1.49</ecNumber>
    </recommendedName>
</protein>
<comment type="catalytic activity">
    <reaction evidence="9 10">
        <text>oxaloacetate + ATP = phosphoenolpyruvate + ADP + CO2</text>
        <dbReference type="Rhea" id="RHEA:18617"/>
        <dbReference type="ChEBI" id="CHEBI:16452"/>
        <dbReference type="ChEBI" id="CHEBI:16526"/>
        <dbReference type="ChEBI" id="CHEBI:30616"/>
        <dbReference type="ChEBI" id="CHEBI:58702"/>
        <dbReference type="ChEBI" id="CHEBI:456216"/>
        <dbReference type="EC" id="4.1.1.49"/>
    </reaction>
</comment>
<dbReference type="SUPFAM" id="SSF53795">
    <property type="entry name" value="PEP carboxykinase-like"/>
    <property type="match status" value="1"/>
</dbReference>
<keyword evidence="6 10" id="KW-0210">Decarboxylase</keyword>
<keyword evidence="5 10" id="KW-0547">Nucleotide-binding</keyword>
<evidence type="ECO:0000313" key="11">
    <source>
        <dbReference type="EMBL" id="GLK67302.1"/>
    </source>
</evidence>
<keyword evidence="7 10" id="KW-0067">ATP-binding</keyword>
<dbReference type="Gene3D" id="2.170.8.10">
    <property type="entry name" value="Phosphoenolpyruvate Carboxykinase, domain 2"/>
    <property type="match status" value="1"/>
</dbReference>
<dbReference type="SUPFAM" id="SSF68923">
    <property type="entry name" value="PEP carboxykinase N-terminal domain"/>
    <property type="match status" value="1"/>
</dbReference>